<dbReference type="InterPro" id="IPR001932">
    <property type="entry name" value="PPM-type_phosphatase-like_dom"/>
</dbReference>
<dbReference type="AlphaFoldDB" id="A0A839QW75"/>
<proteinExistence type="predicted"/>
<sequence>MFHKPEYAVVFDGASPLAGSVTADCSDAKWLVDALCVSLPRYLADASLDLAGCLALALEGILPRYLGCEGAASVPAYGVPSAGAVMVRVVDAELELLRIGDCSLVVGLRSGEFITMEDELLPALDANALSVLVETAARQGIEARAARPLINDELVANRQRMNEPGGYWILEPYGKGVSQASVLRVPLGEVRDVLLMTDGFSSAHDTLHLYANAPELLVAVRDTGVESVFGAIEAGFAADPTWNRYPRFKQIDDITAVHVVVGDVRAVGGTGTQ</sequence>
<protein>
    <recommendedName>
        <fullName evidence="1">PPM-type phosphatase domain-containing protein</fullName>
    </recommendedName>
</protein>
<evidence type="ECO:0000313" key="3">
    <source>
        <dbReference type="Proteomes" id="UP000523000"/>
    </source>
</evidence>
<dbReference type="Proteomes" id="UP000523000">
    <property type="component" value="Unassembled WGS sequence"/>
</dbReference>
<organism evidence="2 3">
    <name type="scientific">Paeniglutamicibacter cryotolerans</name>
    <dbReference type="NCBI Taxonomy" id="670079"/>
    <lineage>
        <taxon>Bacteria</taxon>
        <taxon>Bacillati</taxon>
        <taxon>Actinomycetota</taxon>
        <taxon>Actinomycetes</taxon>
        <taxon>Micrococcales</taxon>
        <taxon>Micrococcaceae</taxon>
        <taxon>Paeniglutamicibacter</taxon>
    </lineage>
</organism>
<evidence type="ECO:0000259" key="1">
    <source>
        <dbReference type="Pfam" id="PF13672"/>
    </source>
</evidence>
<gene>
    <name evidence="2" type="ORF">E9229_002452</name>
</gene>
<feature type="domain" description="PPM-type phosphatase" evidence="1">
    <location>
        <begin position="8"/>
        <end position="205"/>
    </location>
</feature>
<accession>A0A839QW75</accession>
<keyword evidence="3" id="KW-1185">Reference proteome</keyword>
<dbReference type="EMBL" id="JACHVS010000001">
    <property type="protein sequence ID" value="MBB2996261.1"/>
    <property type="molecule type" value="Genomic_DNA"/>
</dbReference>
<name>A0A839QW75_9MICC</name>
<dbReference type="Pfam" id="PF13672">
    <property type="entry name" value="PP2C_2"/>
    <property type="match status" value="1"/>
</dbReference>
<evidence type="ECO:0000313" key="2">
    <source>
        <dbReference type="EMBL" id="MBB2996261.1"/>
    </source>
</evidence>
<reference evidence="2 3" key="1">
    <citation type="submission" date="2020-08" db="EMBL/GenBank/DDBJ databases">
        <title>Sequencing the genomes of 1000 actinobacteria strains.</title>
        <authorList>
            <person name="Klenk H.-P."/>
        </authorList>
    </citation>
    <scope>NUCLEOTIDE SEQUENCE [LARGE SCALE GENOMIC DNA]</scope>
    <source>
        <strain evidence="2 3">DSM 22826</strain>
    </source>
</reference>
<comment type="caution">
    <text evidence="2">The sequence shown here is derived from an EMBL/GenBank/DDBJ whole genome shotgun (WGS) entry which is preliminary data.</text>
</comment>